<dbReference type="InterPro" id="IPR000719">
    <property type="entry name" value="Prot_kinase_dom"/>
</dbReference>
<dbReference type="SMART" id="SM00220">
    <property type="entry name" value="S_TKc"/>
    <property type="match status" value="1"/>
</dbReference>
<keyword evidence="7" id="KW-1185">Reference proteome</keyword>
<feature type="domain" description="Protein kinase" evidence="5">
    <location>
        <begin position="22"/>
        <end position="283"/>
    </location>
</feature>
<comment type="caution">
    <text evidence="6">The sequence shown here is derived from an EMBL/GenBank/DDBJ whole genome shotgun (WGS) entry which is preliminary data.</text>
</comment>
<dbReference type="GO" id="GO:0005524">
    <property type="term" value="F:ATP binding"/>
    <property type="evidence" value="ECO:0007669"/>
    <property type="project" value="UniProtKB-KW"/>
</dbReference>
<evidence type="ECO:0000256" key="1">
    <source>
        <dbReference type="ARBA" id="ARBA00022679"/>
    </source>
</evidence>
<dbReference type="Gene3D" id="1.10.510.10">
    <property type="entry name" value="Transferase(Phosphotransferase) domain 1"/>
    <property type="match status" value="1"/>
</dbReference>
<keyword evidence="6" id="KW-0723">Serine/threonine-protein kinase</keyword>
<evidence type="ECO:0000256" key="2">
    <source>
        <dbReference type="ARBA" id="ARBA00022741"/>
    </source>
</evidence>
<proteinExistence type="predicted"/>
<dbReference type="GO" id="GO:0004674">
    <property type="term" value="F:protein serine/threonine kinase activity"/>
    <property type="evidence" value="ECO:0007669"/>
    <property type="project" value="UniProtKB-KW"/>
</dbReference>
<evidence type="ECO:0000313" key="7">
    <source>
        <dbReference type="Proteomes" id="UP000542342"/>
    </source>
</evidence>
<reference evidence="6 7" key="1">
    <citation type="submission" date="2020-07" db="EMBL/GenBank/DDBJ databases">
        <title>Thermogemmata thermophila gen. nov., sp. nov., a novel moderate thermophilic planctomycete from a Kamchatka hot spring.</title>
        <authorList>
            <person name="Elcheninov A.G."/>
            <person name="Podosokorskaya O.A."/>
            <person name="Kovaleva O.L."/>
            <person name="Novikov A."/>
            <person name="Bonch-Osmolovskaya E.A."/>
            <person name="Toshchakov S.V."/>
            <person name="Kublanov I.V."/>
        </authorList>
    </citation>
    <scope>NUCLEOTIDE SEQUENCE [LARGE SCALE GENOMIC DNA]</scope>
    <source>
        <strain evidence="6 7">2918</strain>
    </source>
</reference>
<name>A0A7V9AB44_9BACT</name>
<dbReference type="InterPro" id="IPR008271">
    <property type="entry name" value="Ser/Thr_kinase_AS"/>
</dbReference>
<dbReference type="SUPFAM" id="SSF56112">
    <property type="entry name" value="Protein kinase-like (PK-like)"/>
    <property type="match status" value="1"/>
</dbReference>
<dbReference type="InterPro" id="IPR011009">
    <property type="entry name" value="Kinase-like_dom_sf"/>
</dbReference>
<keyword evidence="4" id="KW-0067">ATP-binding</keyword>
<evidence type="ECO:0000313" key="6">
    <source>
        <dbReference type="EMBL" id="MBA2225678.1"/>
    </source>
</evidence>
<accession>A0A7V9AB44</accession>
<dbReference type="PROSITE" id="PS50011">
    <property type="entry name" value="PROTEIN_KINASE_DOM"/>
    <property type="match status" value="1"/>
</dbReference>
<protein>
    <submittedName>
        <fullName evidence="6">Serine/threonine protein kinase</fullName>
    </submittedName>
</protein>
<keyword evidence="2" id="KW-0547">Nucleotide-binding</keyword>
<dbReference type="RefSeq" id="WP_194537077.1">
    <property type="nucleotide sequence ID" value="NZ_JACEFB010000002.1"/>
</dbReference>
<keyword evidence="3 6" id="KW-0418">Kinase</keyword>
<evidence type="ECO:0000259" key="5">
    <source>
        <dbReference type="PROSITE" id="PS50011"/>
    </source>
</evidence>
<dbReference type="AlphaFoldDB" id="A0A7V9AB44"/>
<dbReference type="PROSITE" id="PS00108">
    <property type="entry name" value="PROTEIN_KINASE_ST"/>
    <property type="match status" value="1"/>
</dbReference>
<evidence type="ECO:0000256" key="3">
    <source>
        <dbReference type="ARBA" id="ARBA00022777"/>
    </source>
</evidence>
<gene>
    <name evidence="6" type="ORF">H0921_05820</name>
</gene>
<dbReference type="EMBL" id="JACEFB010000002">
    <property type="protein sequence ID" value="MBA2225678.1"/>
    <property type="molecule type" value="Genomic_DNA"/>
</dbReference>
<dbReference type="Proteomes" id="UP000542342">
    <property type="component" value="Unassembled WGS sequence"/>
</dbReference>
<dbReference type="Pfam" id="PF00069">
    <property type="entry name" value="Pkinase"/>
    <property type="match status" value="1"/>
</dbReference>
<dbReference type="Gene3D" id="3.30.200.20">
    <property type="entry name" value="Phosphorylase Kinase, domain 1"/>
    <property type="match status" value="1"/>
</dbReference>
<sequence>MIRPGDSTVGEGYATLPSVGGYRLLRLLDRGGMSEVYLSYDETCQCHVAVKLLAEHLAHAPQYVARFYREARLARLLSHPHLVRGLNAGHDPQVRRHYLVLEYVAGPTAFALLQREQRLPPGIVVQIGIDIAQALAYLHERQYIHRDVKPDNILLHPQQGAKLADLGVARRLHEDTDQTGLHEAVGTSHYMSYEQGLHADWVDGRSDLHALGATLYHLLTGEVPFAGKTHEEIMQVKRQDAFRPLRQVWPQAPRALAEIIESTLWSDPRRRPASARELAQALQATGLAQPIAATLAWDLDAPASADQPTRADHPVTP</sequence>
<dbReference type="PANTHER" id="PTHR43289">
    <property type="entry name" value="MITOGEN-ACTIVATED PROTEIN KINASE KINASE KINASE 20-RELATED"/>
    <property type="match status" value="1"/>
</dbReference>
<dbReference type="CDD" id="cd14014">
    <property type="entry name" value="STKc_PknB_like"/>
    <property type="match status" value="1"/>
</dbReference>
<keyword evidence="1" id="KW-0808">Transferase</keyword>
<dbReference type="PANTHER" id="PTHR43289:SF6">
    <property type="entry name" value="SERINE_THREONINE-PROTEIN KINASE NEKL-3"/>
    <property type="match status" value="1"/>
</dbReference>
<evidence type="ECO:0000256" key="4">
    <source>
        <dbReference type="ARBA" id="ARBA00022840"/>
    </source>
</evidence>
<organism evidence="6 7">
    <name type="scientific">Thermogemmata fonticola</name>
    <dbReference type="NCBI Taxonomy" id="2755323"/>
    <lineage>
        <taxon>Bacteria</taxon>
        <taxon>Pseudomonadati</taxon>
        <taxon>Planctomycetota</taxon>
        <taxon>Planctomycetia</taxon>
        <taxon>Gemmatales</taxon>
        <taxon>Gemmataceae</taxon>
        <taxon>Thermogemmata</taxon>
    </lineage>
</organism>